<feature type="chain" id="PRO_5037088835" evidence="1">
    <location>
        <begin position="23"/>
        <end position="277"/>
    </location>
</feature>
<reference evidence="3" key="1">
    <citation type="submission" date="2020-10" db="EMBL/GenBank/DDBJ databases">
        <authorList>
            <person name="Castelo-Branco R."/>
            <person name="Eusebio N."/>
            <person name="Adriana R."/>
            <person name="Vieira A."/>
            <person name="Brugerolle De Fraissinette N."/>
            <person name="Rezende De Castro R."/>
            <person name="Schneider M.P."/>
            <person name="Vasconcelos V."/>
            <person name="Leao P.N."/>
        </authorList>
    </citation>
    <scope>NUCLEOTIDE SEQUENCE</scope>
    <source>
        <strain evidence="3">LEGE 11480</strain>
    </source>
</reference>
<dbReference type="Pfam" id="PF04773">
    <property type="entry name" value="FecR"/>
    <property type="match status" value="1"/>
</dbReference>
<evidence type="ECO:0000313" key="4">
    <source>
        <dbReference type="Proteomes" id="UP000625316"/>
    </source>
</evidence>
<dbReference type="InterPro" id="IPR006860">
    <property type="entry name" value="FecR"/>
</dbReference>
<dbReference type="PANTHER" id="PTHR38731">
    <property type="entry name" value="LIPL45-RELATED LIPOPROTEIN-RELATED"/>
    <property type="match status" value="1"/>
</dbReference>
<keyword evidence="1" id="KW-0732">Signal</keyword>
<dbReference type="Gene3D" id="2.60.120.1440">
    <property type="match status" value="1"/>
</dbReference>
<feature type="signal peptide" evidence="1">
    <location>
        <begin position="1"/>
        <end position="22"/>
    </location>
</feature>
<protein>
    <submittedName>
        <fullName evidence="3">FecR domain-containing protein</fullName>
    </submittedName>
</protein>
<accession>A0A928VPR7</accession>
<dbReference type="AlphaFoldDB" id="A0A928VPR7"/>
<organism evidence="3 4">
    <name type="scientific">Romeriopsis navalis LEGE 11480</name>
    <dbReference type="NCBI Taxonomy" id="2777977"/>
    <lineage>
        <taxon>Bacteria</taxon>
        <taxon>Bacillati</taxon>
        <taxon>Cyanobacteriota</taxon>
        <taxon>Cyanophyceae</taxon>
        <taxon>Leptolyngbyales</taxon>
        <taxon>Leptolyngbyaceae</taxon>
        <taxon>Romeriopsis</taxon>
        <taxon>Romeriopsis navalis</taxon>
    </lineage>
</organism>
<keyword evidence="4" id="KW-1185">Reference proteome</keyword>
<feature type="domain" description="FecR protein" evidence="2">
    <location>
        <begin position="67"/>
        <end position="169"/>
    </location>
</feature>
<comment type="caution">
    <text evidence="3">The sequence shown here is derived from an EMBL/GenBank/DDBJ whole genome shotgun (WGS) entry which is preliminary data.</text>
</comment>
<proteinExistence type="predicted"/>
<gene>
    <name evidence="3" type="ORF">IQ266_11095</name>
</gene>
<evidence type="ECO:0000256" key="1">
    <source>
        <dbReference type="SAM" id="SignalP"/>
    </source>
</evidence>
<dbReference type="Proteomes" id="UP000625316">
    <property type="component" value="Unassembled WGS sequence"/>
</dbReference>
<dbReference type="EMBL" id="JADEXQ010000032">
    <property type="protein sequence ID" value="MBE9030277.1"/>
    <property type="molecule type" value="Genomic_DNA"/>
</dbReference>
<dbReference type="RefSeq" id="WP_264325102.1">
    <property type="nucleotide sequence ID" value="NZ_JADEXQ010000032.1"/>
</dbReference>
<dbReference type="PANTHER" id="PTHR38731:SF1">
    <property type="entry name" value="FECR PROTEIN DOMAIN-CONTAINING PROTEIN"/>
    <property type="match status" value="1"/>
</dbReference>
<evidence type="ECO:0000259" key="2">
    <source>
        <dbReference type="Pfam" id="PF04773"/>
    </source>
</evidence>
<sequence length="277" mass="30548">MLRRRFLALFFLLGAFAGSRKAAWARPMRIRTGSWLEVRKLKGKAIYQDRRGRWRAWVGLRFQTVGDRFETTKGASAVLRLESGIGTIYVSESTKFSLKQRYTTKDGGIVTQLHVTQGQIRLKVRKFTNPSSRLEILTPAGIAGVRGTEFGVSTQPSGQTGIATRSGRVAAIAQSQTVDISNAQQTLIAPQSPPTSAQPLKDDPGLYLQVAKLQGKRVQLMGKVDPVNVLLIEDVPQSTASNGAFNYLIAQWRGNVVRVKVITPLGTERRYELPVIA</sequence>
<evidence type="ECO:0000313" key="3">
    <source>
        <dbReference type="EMBL" id="MBE9030277.1"/>
    </source>
</evidence>
<name>A0A928VPR7_9CYAN</name>